<dbReference type="InterPro" id="IPR000182">
    <property type="entry name" value="GNAT_dom"/>
</dbReference>
<keyword evidence="5" id="KW-1185">Reference proteome</keyword>
<evidence type="ECO:0000256" key="1">
    <source>
        <dbReference type="ARBA" id="ARBA00022679"/>
    </source>
</evidence>
<dbReference type="Gene3D" id="1.10.10.10">
    <property type="entry name" value="Winged helix-like DNA-binding domain superfamily/Winged helix DNA-binding domain"/>
    <property type="match status" value="1"/>
</dbReference>
<dbReference type="PANTHER" id="PTHR13947">
    <property type="entry name" value="GNAT FAMILY N-ACETYLTRANSFERASE"/>
    <property type="match status" value="1"/>
</dbReference>
<dbReference type="SMART" id="SM00347">
    <property type="entry name" value="HTH_MARR"/>
    <property type="match status" value="1"/>
</dbReference>
<dbReference type="InterPro" id="IPR036390">
    <property type="entry name" value="WH_DNA-bd_sf"/>
</dbReference>
<sequence length="335" mass="35708">MSPSVASPSVAASSALPEIPVSSARARPNAARIEAVRHFNRAYTRRIGLLQDGLVDTPFSLTEARVLYELAQAPGTTATAVATVLGLDHGYLSRILKRFEKTGLVAKSASPEDRRQSLLTLSAAGATAFAELDRRSQDQVSAMLTALPDAAQQRLVGAMRAIETTLGADGQPAAVVLRPHCAGDMGFVLASHGAVYAAEQGWGPRFEALVAEIAADFLKTRNPEREHCWIAERDGVPVGSVFLVDGGDGVAKLRLLLVVPEARGLGIGRRLVEACIAFARARGYRTVALWTQSILTEARGLYASLGFTLVTQEPHCAFGHDLLGETWELDLSVSV</sequence>
<accession>A0A327KKY6</accession>
<evidence type="ECO:0000259" key="3">
    <source>
        <dbReference type="PROSITE" id="PS51186"/>
    </source>
</evidence>
<dbReference type="PANTHER" id="PTHR13947:SF37">
    <property type="entry name" value="LD18367P"/>
    <property type="match status" value="1"/>
</dbReference>
<dbReference type="Pfam" id="PF00583">
    <property type="entry name" value="Acetyltransf_1"/>
    <property type="match status" value="1"/>
</dbReference>
<feature type="domain" description="N-acetyltransferase" evidence="3">
    <location>
        <begin position="185"/>
        <end position="328"/>
    </location>
</feature>
<dbReference type="SUPFAM" id="SSF46785">
    <property type="entry name" value="Winged helix' DNA-binding domain"/>
    <property type="match status" value="1"/>
</dbReference>
<organism evidence="4 5">
    <name type="scientific">Rhodoplanes roseus</name>
    <dbReference type="NCBI Taxonomy" id="29409"/>
    <lineage>
        <taxon>Bacteria</taxon>
        <taxon>Pseudomonadati</taxon>
        <taxon>Pseudomonadota</taxon>
        <taxon>Alphaproteobacteria</taxon>
        <taxon>Hyphomicrobiales</taxon>
        <taxon>Nitrobacteraceae</taxon>
        <taxon>Rhodoplanes</taxon>
    </lineage>
</organism>
<dbReference type="OrthoDB" id="273614at2"/>
<dbReference type="Pfam" id="PF12802">
    <property type="entry name" value="MarR_2"/>
    <property type="match status" value="1"/>
</dbReference>
<protein>
    <submittedName>
        <fullName evidence="4">MarR family transcriptional regulator</fullName>
    </submittedName>
</protein>
<dbReference type="InterPro" id="IPR050769">
    <property type="entry name" value="NAT_camello-type"/>
</dbReference>
<comment type="caution">
    <text evidence="4">The sequence shown here is derived from an EMBL/GenBank/DDBJ whole genome shotgun (WGS) entry which is preliminary data.</text>
</comment>
<dbReference type="Proteomes" id="UP000249130">
    <property type="component" value="Unassembled WGS sequence"/>
</dbReference>
<gene>
    <name evidence="4" type="ORF">CH341_28425</name>
</gene>
<dbReference type="EMBL" id="NPEX01000384">
    <property type="protein sequence ID" value="RAI38125.1"/>
    <property type="molecule type" value="Genomic_DNA"/>
</dbReference>
<dbReference type="SUPFAM" id="SSF55729">
    <property type="entry name" value="Acyl-CoA N-acyltransferases (Nat)"/>
    <property type="match status" value="1"/>
</dbReference>
<dbReference type="PROSITE" id="PS51186">
    <property type="entry name" value="GNAT"/>
    <property type="match status" value="1"/>
</dbReference>
<dbReference type="CDD" id="cd04301">
    <property type="entry name" value="NAT_SF"/>
    <property type="match status" value="1"/>
</dbReference>
<evidence type="ECO:0000259" key="2">
    <source>
        <dbReference type="PROSITE" id="PS50995"/>
    </source>
</evidence>
<dbReference type="InterPro" id="IPR000835">
    <property type="entry name" value="HTH_MarR-typ"/>
</dbReference>
<dbReference type="InterPro" id="IPR036388">
    <property type="entry name" value="WH-like_DNA-bd_sf"/>
</dbReference>
<feature type="domain" description="HTH marR-type" evidence="2">
    <location>
        <begin position="29"/>
        <end position="164"/>
    </location>
</feature>
<proteinExistence type="predicted"/>
<evidence type="ECO:0000313" key="4">
    <source>
        <dbReference type="EMBL" id="RAI38125.1"/>
    </source>
</evidence>
<reference evidence="4 5" key="1">
    <citation type="submission" date="2017-07" db="EMBL/GenBank/DDBJ databases">
        <title>Draft Genome Sequences of Select Purple Nonsulfur Bacteria.</title>
        <authorList>
            <person name="Lasarre B."/>
            <person name="Mckinlay J.B."/>
        </authorList>
    </citation>
    <scope>NUCLEOTIDE SEQUENCE [LARGE SCALE GENOMIC DNA]</scope>
    <source>
        <strain evidence="4 5">DSM 5909</strain>
    </source>
</reference>
<dbReference type="GO" id="GO:0003700">
    <property type="term" value="F:DNA-binding transcription factor activity"/>
    <property type="evidence" value="ECO:0007669"/>
    <property type="project" value="InterPro"/>
</dbReference>
<dbReference type="PROSITE" id="PS50995">
    <property type="entry name" value="HTH_MARR_2"/>
    <property type="match status" value="1"/>
</dbReference>
<keyword evidence="1" id="KW-0808">Transferase</keyword>
<dbReference type="RefSeq" id="WP_111422559.1">
    <property type="nucleotide sequence ID" value="NZ_NPEX01000384.1"/>
</dbReference>
<name>A0A327KKY6_9BRAD</name>
<dbReference type="InterPro" id="IPR016181">
    <property type="entry name" value="Acyl_CoA_acyltransferase"/>
</dbReference>
<dbReference type="GO" id="GO:0008080">
    <property type="term" value="F:N-acetyltransferase activity"/>
    <property type="evidence" value="ECO:0007669"/>
    <property type="project" value="InterPro"/>
</dbReference>
<dbReference type="Gene3D" id="3.40.630.30">
    <property type="match status" value="1"/>
</dbReference>
<evidence type="ECO:0000313" key="5">
    <source>
        <dbReference type="Proteomes" id="UP000249130"/>
    </source>
</evidence>
<dbReference type="AlphaFoldDB" id="A0A327KKY6"/>